<keyword evidence="3" id="KW-1185">Reference proteome</keyword>
<sequence>MRKLLWEHPPEAQDVQQSSQSARHQQAPSSPDTGIYDFIASLQSDQTPDSLRPLEPGGSTPANSWPCSPYPHNAPGRGRRTVTSPRPSASVDSGKKRKAPSGPASSCAEPFEDEGLHAFLKQLASGRAFLEDGGPSLGAGLPQSRPESAALSHLLPPPNQETRTAGTGPSRQPSQVWERCSNPHCPCCSLPLQQDGRLDPSVKLRMTVWRRAVLVLSIGEILAMPLQQLAGLWKVLRTSEPIAMARLGALVREASQWWSCLHISRPQMAHMLQVVKMEETPLVDAAPSAAMWAAIAASLDIDREQQAFLMQHRQRFYSTLGTLLHAHIAAAAQKSWAGPSRSQQTAGKLQEQLYSWGSSAGASQEALASTHISGSSRDHAALEASQLHHTLSAEVLSESHWLSFDLLHKCWIQVLDQEQCAKIMVQAYPWAPDILAILNVLAHSWNEPAYADLMISAWS</sequence>
<feature type="region of interest" description="Disordered" evidence="1">
    <location>
        <begin position="134"/>
        <end position="176"/>
    </location>
</feature>
<gene>
    <name evidence="2" type="ORF">WJX74_002760</name>
</gene>
<evidence type="ECO:0000313" key="2">
    <source>
        <dbReference type="EMBL" id="KAK9832208.1"/>
    </source>
</evidence>
<feature type="region of interest" description="Disordered" evidence="1">
    <location>
        <begin position="1"/>
        <end position="110"/>
    </location>
</feature>
<comment type="caution">
    <text evidence="2">The sequence shown here is derived from an EMBL/GenBank/DDBJ whole genome shotgun (WGS) entry which is preliminary data.</text>
</comment>
<dbReference type="Proteomes" id="UP001438707">
    <property type="component" value="Unassembled WGS sequence"/>
</dbReference>
<feature type="compositionally biased region" description="Low complexity" evidence="1">
    <location>
        <begin position="16"/>
        <end position="31"/>
    </location>
</feature>
<feature type="compositionally biased region" description="Basic and acidic residues" evidence="1">
    <location>
        <begin position="1"/>
        <end position="11"/>
    </location>
</feature>
<proteinExistence type="predicted"/>
<organism evidence="2 3">
    <name type="scientific">Apatococcus lobatus</name>
    <dbReference type="NCBI Taxonomy" id="904363"/>
    <lineage>
        <taxon>Eukaryota</taxon>
        <taxon>Viridiplantae</taxon>
        <taxon>Chlorophyta</taxon>
        <taxon>core chlorophytes</taxon>
        <taxon>Trebouxiophyceae</taxon>
        <taxon>Chlorellales</taxon>
        <taxon>Chlorellaceae</taxon>
        <taxon>Apatococcus</taxon>
    </lineage>
</organism>
<dbReference type="AlphaFoldDB" id="A0AAW1REW4"/>
<feature type="compositionally biased region" description="Polar residues" evidence="1">
    <location>
        <begin position="81"/>
        <end position="91"/>
    </location>
</feature>
<feature type="compositionally biased region" description="Polar residues" evidence="1">
    <location>
        <begin position="160"/>
        <end position="175"/>
    </location>
</feature>
<accession>A0AAW1REW4</accession>
<protein>
    <submittedName>
        <fullName evidence="2">Uncharacterized protein</fullName>
    </submittedName>
</protein>
<name>A0AAW1REW4_9CHLO</name>
<evidence type="ECO:0000256" key="1">
    <source>
        <dbReference type="SAM" id="MobiDB-lite"/>
    </source>
</evidence>
<reference evidence="2 3" key="1">
    <citation type="journal article" date="2024" name="Nat. Commun.">
        <title>Phylogenomics reveals the evolutionary origins of lichenization in chlorophyte algae.</title>
        <authorList>
            <person name="Puginier C."/>
            <person name="Libourel C."/>
            <person name="Otte J."/>
            <person name="Skaloud P."/>
            <person name="Haon M."/>
            <person name="Grisel S."/>
            <person name="Petersen M."/>
            <person name="Berrin J.G."/>
            <person name="Delaux P.M."/>
            <person name="Dal Grande F."/>
            <person name="Keller J."/>
        </authorList>
    </citation>
    <scope>NUCLEOTIDE SEQUENCE [LARGE SCALE GENOMIC DNA]</scope>
    <source>
        <strain evidence="2 3">SAG 2145</strain>
    </source>
</reference>
<evidence type="ECO:0000313" key="3">
    <source>
        <dbReference type="Proteomes" id="UP001438707"/>
    </source>
</evidence>
<dbReference type="EMBL" id="JALJOS010000012">
    <property type="protein sequence ID" value="KAK9832208.1"/>
    <property type="molecule type" value="Genomic_DNA"/>
</dbReference>